<dbReference type="GO" id="GO:0005615">
    <property type="term" value="C:extracellular space"/>
    <property type="evidence" value="ECO:0007669"/>
    <property type="project" value="TreeGrafter"/>
</dbReference>
<protein>
    <submittedName>
        <fullName evidence="5">Animal hem peroxidase</fullName>
    </submittedName>
</protein>
<accession>A0A183J743</accession>
<dbReference type="Proteomes" id="UP000270296">
    <property type="component" value="Unassembled WGS sequence"/>
</dbReference>
<dbReference type="EMBL" id="UZAM01016189">
    <property type="protein sequence ID" value="VDP42172.1"/>
    <property type="molecule type" value="Genomic_DNA"/>
</dbReference>
<dbReference type="PANTHER" id="PTHR11475">
    <property type="entry name" value="OXIDASE/PEROXIDASE"/>
    <property type="match status" value="1"/>
</dbReference>
<dbReference type="Gene3D" id="1.10.640.10">
    <property type="entry name" value="Haem peroxidase domain superfamily, animal type"/>
    <property type="match status" value="1"/>
</dbReference>
<evidence type="ECO:0000313" key="5">
    <source>
        <dbReference type="WBParaSite" id="SBAD_0001208101-mRNA-1"/>
    </source>
</evidence>
<proteinExistence type="predicted"/>
<keyword evidence="2" id="KW-0349">Heme</keyword>
<feature type="binding site" description="axial binding residue" evidence="2">
    <location>
        <position position="287"/>
    </location>
    <ligand>
        <name>heme b</name>
        <dbReference type="ChEBI" id="CHEBI:60344"/>
    </ligand>
    <ligandPart>
        <name>Fe</name>
        <dbReference type="ChEBI" id="CHEBI:18248"/>
    </ligandPart>
</feature>
<keyword evidence="1" id="KW-0575">Peroxidase</keyword>
<reference evidence="3 4" key="2">
    <citation type="submission" date="2018-11" db="EMBL/GenBank/DDBJ databases">
        <authorList>
            <consortium name="Pathogen Informatics"/>
        </authorList>
    </citation>
    <scope>NUCLEOTIDE SEQUENCE [LARGE SCALE GENOMIC DNA]</scope>
</reference>
<keyword evidence="4" id="KW-1185">Reference proteome</keyword>
<dbReference type="SUPFAM" id="SSF48113">
    <property type="entry name" value="Heme-dependent peroxidases"/>
    <property type="match status" value="1"/>
</dbReference>
<dbReference type="InterPro" id="IPR010255">
    <property type="entry name" value="Haem_peroxidase_sf"/>
</dbReference>
<keyword evidence="2" id="KW-0479">Metal-binding</keyword>
<name>A0A183J743_9BILA</name>
<dbReference type="GO" id="GO:0020037">
    <property type="term" value="F:heme binding"/>
    <property type="evidence" value="ECO:0007669"/>
    <property type="project" value="InterPro"/>
</dbReference>
<dbReference type="PRINTS" id="PR00457">
    <property type="entry name" value="ANPEROXIDASE"/>
</dbReference>
<gene>
    <name evidence="3" type="ORF">SBAD_LOCUS11691</name>
</gene>
<dbReference type="PROSITE" id="PS50292">
    <property type="entry name" value="PEROXIDASE_3"/>
    <property type="match status" value="1"/>
</dbReference>
<evidence type="ECO:0000256" key="2">
    <source>
        <dbReference type="PIRSR" id="PIRSR619791-2"/>
    </source>
</evidence>
<dbReference type="GO" id="GO:0046872">
    <property type="term" value="F:metal ion binding"/>
    <property type="evidence" value="ECO:0007669"/>
    <property type="project" value="UniProtKB-KW"/>
</dbReference>
<dbReference type="Pfam" id="PF03098">
    <property type="entry name" value="An_peroxidase"/>
    <property type="match status" value="1"/>
</dbReference>
<dbReference type="OrthoDB" id="823504at2759"/>
<dbReference type="InterPro" id="IPR019791">
    <property type="entry name" value="Haem_peroxidase_animal"/>
</dbReference>
<dbReference type="AlphaFoldDB" id="A0A183J743"/>
<dbReference type="GO" id="GO:0006979">
    <property type="term" value="P:response to oxidative stress"/>
    <property type="evidence" value="ECO:0007669"/>
    <property type="project" value="InterPro"/>
</dbReference>
<dbReference type="InterPro" id="IPR037120">
    <property type="entry name" value="Haem_peroxidase_sf_animal"/>
</dbReference>
<evidence type="ECO:0000256" key="1">
    <source>
        <dbReference type="ARBA" id="ARBA00022559"/>
    </source>
</evidence>
<sequence length="330" mass="37427">MVYSLVRPDYYGLSDHSFHQGETSGRANAREASRFLLSSPQLVTKSRWNMMLMQFGQFLTHDVTRTSLLPTDRCGNCNEISGRCLPIRVENNDPRFGCRSPQCCLFFTRSSPLCGTGITQARMQVNENTAFIDGSAIYSSSLQDSARLREPGSGRMRFTFFNNHIMPPFNPQTCANPQNCNANFDVGDNRASIFNALVGMHALMIREHNRIATALGQLNPRWSPDRIFQETRKIIGAEIQVITSKEWLPKIIGNSYDTIYGRYRHYDPSVDPSIFNEFATAAMRFGHGMITEFYEKRTDNGHVPQGKVRYSSPSFSTCIQQHINYACIKT</sequence>
<reference evidence="5" key="1">
    <citation type="submission" date="2016-06" db="UniProtKB">
        <authorList>
            <consortium name="WormBaseParasite"/>
        </authorList>
    </citation>
    <scope>IDENTIFICATION</scope>
</reference>
<keyword evidence="2" id="KW-0408">Iron</keyword>
<keyword evidence="1" id="KW-0560">Oxidoreductase</keyword>
<dbReference type="WBParaSite" id="SBAD_0001208101-mRNA-1">
    <property type="protein sequence ID" value="SBAD_0001208101-mRNA-1"/>
    <property type="gene ID" value="SBAD_0001208101"/>
</dbReference>
<evidence type="ECO:0000313" key="4">
    <source>
        <dbReference type="Proteomes" id="UP000270296"/>
    </source>
</evidence>
<organism evidence="5">
    <name type="scientific">Soboliphyme baturini</name>
    <dbReference type="NCBI Taxonomy" id="241478"/>
    <lineage>
        <taxon>Eukaryota</taxon>
        <taxon>Metazoa</taxon>
        <taxon>Ecdysozoa</taxon>
        <taxon>Nematoda</taxon>
        <taxon>Enoplea</taxon>
        <taxon>Dorylaimia</taxon>
        <taxon>Dioctophymatida</taxon>
        <taxon>Dioctophymatoidea</taxon>
        <taxon>Soboliphymatidae</taxon>
        <taxon>Soboliphyme</taxon>
    </lineage>
</organism>
<evidence type="ECO:0000313" key="3">
    <source>
        <dbReference type="EMBL" id="VDP42172.1"/>
    </source>
</evidence>
<dbReference type="PANTHER" id="PTHR11475:SF61">
    <property type="entry name" value="PEROXIDASE MLT-7"/>
    <property type="match status" value="1"/>
</dbReference>
<dbReference type="GO" id="GO:0004601">
    <property type="term" value="F:peroxidase activity"/>
    <property type="evidence" value="ECO:0007669"/>
    <property type="project" value="UniProtKB-KW"/>
</dbReference>